<dbReference type="RefSeq" id="WP_241444632.1">
    <property type="nucleotide sequence ID" value="NZ_JAKZHW010000001.1"/>
</dbReference>
<proteinExistence type="predicted"/>
<protein>
    <submittedName>
        <fullName evidence="1">DUF6130 family protein</fullName>
    </submittedName>
</protein>
<dbReference type="Proteomes" id="UP001203058">
    <property type="component" value="Unassembled WGS sequence"/>
</dbReference>
<comment type="caution">
    <text evidence="1">The sequence shown here is derived from an EMBL/GenBank/DDBJ whole genome shotgun (WGS) entry which is preliminary data.</text>
</comment>
<evidence type="ECO:0000313" key="1">
    <source>
        <dbReference type="EMBL" id="MCH8614526.1"/>
    </source>
</evidence>
<reference evidence="1 2" key="1">
    <citation type="submission" date="2022-03" db="EMBL/GenBank/DDBJ databases">
        <authorList>
            <person name="Jo J.-H."/>
            <person name="Im W.-T."/>
        </authorList>
    </citation>
    <scope>NUCLEOTIDE SEQUENCE [LARGE SCALE GENOMIC DNA]</scope>
    <source>
        <strain evidence="1 2">SM33</strain>
    </source>
</reference>
<name>A0ABS9VHT2_9SPHN</name>
<dbReference type="InterPro" id="IPR046133">
    <property type="entry name" value="DUF6130"/>
</dbReference>
<organism evidence="1 2">
    <name type="scientific">Sphingomonas telluris</name>
    <dbReference type="NCBI Taxonomy" id="2907998"/>
    <lineage>
        <taxon>Bacteria</taxon>
        <taxon>Pseudomonadati</taxon>
        <taxon>Pseudomonadota</taxon>
        <taxon>Alphaproteobacteria</taxon>
        <taxon>Sphingomonadales</taxon>
        <taxon>Sphingomonadaceae</taxon>
        <taxon>Sphingomonas</taxon>
    </lineage>
</organism>
<accession>A0ABS9VHT2</accession>
<gene>
    <name evidence="1" type="ORF">LZ016_00175</name>
</gene>
<dbReference type="EMBL" id="JAKZHW010000001">
    <property type="protein sequence ID" value="MCH8614526.1"/>
    <property type="molecule type" value="Genomic_DNA"/>
</dbReference>
<sequence length="150" mass="16300">MRTLRTFEVVATATALTTGVSAQTAWQHGATPYIEIKNEAAPKLVVDPPIPEGLPKGLVWIQYHAENVRIGPVLGEGALHTSPRVGHLHITVDDLPWLWADTSGSNTIDIFGLPPGPHKVTIDLVDANHNLFPGQRKVVSFTMPNWGGHH</sequence>
<evidence type="ECO:0000313" key="2">
    <source>
        <dbReference type="Proteomes" id="UP001203058"/>
    </source>
</evidence>
<keyword evidence="2" id="KW-1185">Reference proteome</keyword>
<dbReference type="Pfam" id="PF19625">
    <property type="entry name" value="DUF6130"/>
    <property type="match status" value="1"/>
</dbReference>